<dbReference type="InterPro" id="IPR005835">
    <property type="entry name" value="NTP_transferase_dom"/>
</dbReference>
<protein>
    <recommendedName>
        <fullName evidence="1">Nucleotidyl transferase domain-containing protein</fullName>
    </recommendedName>
</protein>
<reference evidence="2 3" key="1">
    <citation type="submission" date="2015-10" db="EMBL/GenBank/DDBJ databases">
        <title>Metagenome-Assembled Genomes uncover a global brackish microbiome.</title>
        <authorList>
            <person name="Hugerth L.W."/>
            <person name="Larsson J."/>
            <person name="Alneberg J."/>
            <person name="Lindh M.V."/>
            <person name="Legrand C."/>
            <person name="Pinhassi J."/>
            <person name="Andersson A.F."/>
        </authorList>
    </citation>
    <scope>NUCLEOTIDE SEQUENCE [LARGE SCALE GENOMIC DNA]</scope>
    <source>
        <strain evidence="2">BACL18 MAG-120507-bin52</strain>
    </source>
</reference>
<name>A0A0R2REI9_9BACT</name>
<dbReference type="InterPro" id="IPR029044">
    <property type="entry name" value="Nucleotide-diphossugar_trans"/>
</dbReference>
<organism evidence="2 3">
    <name type="scientific">Verrucomicrobia subdivision 6 bacterium BACL9 MAG-120507-bin52</name>
    <dbReference type="NCBI Taxonomy" id="1655590"/>
    <lineage>
        <taxon>Bacteria</taxon>
        <taxon>Pseudomonadati</taxon>
        <taxon>Verrucomicrobiota</taxon>
        <taxon>Verrucomicrobiia</taxon>
        <taxon>Verrucomicrobiales</taxon>
        <taxon>Verrucomicrobia subdivision 6</taxon>
    </lineage>
</organism>
<dbReference type="EMBL" id="LIBO01000257">
    <property type="protein sequence ID" value="KRO60919.1"/>
    <property type="molecule type" value="Genomic_DNA"/>
</dbReference>
<comment type="caution">
    <text evidence="2">The sequence shown here is derived from an EMBL/GenBank/DDBJ whole genome shotgun (WGS) entry which is preliminary data.</text>
</comment>
<evidence type="ECO:0000313" key="3">
    <source>
        <dbReference type="Proteomes" id="UP000051269"/>
    </source>
</evidence>
<proteinExistence type="predicted"/>
<accession>A0A0R2REI9</accession>
<dbReference type="Proteomes" id="UP000051269">
    <property type="component" value="Unassembled WGS sequence"/>
</dbReference>
<evidence type="ECO:0000259" key="1">
    <source>
        <dbReference type="Pfam" id="PF00483"/>
    </source>
</evidence>
<dbReference type="SUPFAM" id="SSF53448">
    <property type="entry name" value="Nucleotide-diphospho-sugar transferases"/>
    <property type="match status" value="1"/>
</dbReference>
<gene>
    <name evidence="2" type="ORF">ABR82_02900</name>
</gene>
<evidence type="ECO:0000313" key="2">
    <source>
        <dbReference type="EMBL" id="KRO60919.1"/>
    </source>
</evidence>
<dbReference type="Gene3D" id="3.90.550.10">
    <property type="entry name" value="Spore Coat Polysaccharide Biosynthesis Protein SpsA, Chain A"/>
    <property type="match status" value="1"/>
</dbReference>
<dbReference type="AlphaFoldDB" id="A0A0R2REI9"/>
<feature type="domain" description="Nucleotidyl transferase" evidence="1">
    <location>
        <begin position="9"/>
        <end position="143"/>
    </location>
</feature>
<dbReference type="Pfam" id="PF00483">
    <property type="entry name" value="NTP_transferase"/>
    <property type="match status" value="1"/>
</dbReference>
<sequence>MSDSLSLLVMAAGMGSRYGGLKQLDPVGPSGEVLLDYAVYDAKQAGIARVIFLIRKDLEGDFRKVIGKRYEGKVEVDYAFQELHDLPKGFSVPEGRKKPWGTGQAILAAGKVIRGPFVAINADDFYGRESYQLLQRHLSSKEDQGSGEFAMAGFRLDQTLSDHGTVTRGVCQRDSKGLLMGVEEYFDLKKSGAKVTGKNKDGKEGEFAGDDPVSMNCWGFHPSIFPMLEEGFARFLKKEGASDKSEYLIPNAVGGWISGGRAQVRVLPTSEKWAGMTYPEDKQLVAKYLMGLLEKGIYPNPLFPTRGG</sequence>